<protein>
    <submittedName>
        <fullName evidence="3">Uncharacterized protein</fullName>
    </submittedName>
</protein>
<evidence type="ECO:0000313" key="3">
    <source>
        <dbReference type="EMBL" id="KAL3678829.1"/>
    </source>
</evidence>
<reference evidence="3 4" key="1">
    <citation type="submission" date="2024-09" db="EMBL/GenBank/DDBJ databases">
        <title>Chromosome-scale assembly of Riccia sorocarpa.</title>
        <authorList>
            <person name="Paukszto L."/>
        </authorList>
    </citation>
    <scope>NUCLEOTIDE SEQUENCE [LARGE SCALE GENOMIC DNA]</scope>
    <source>
        <strain evidence="3">LP-2024</strain>
        <tissue evidence="3">Aerial parts of the thallus</tissue>
    </source>
</reference>
<feature type="compositionally biased region" description="Gly residues" evidence="2">
    <location>
        <begin position="1"/>
        <end position="14"/>
    </location>
</feature>
<gene>
    <name evidence="3" type="ORF">R1sor_021785</name>
</gene>
<comment type="caution">
    <text evidence="3">The sequence shown here is derived from an EMBL/GenBank/DDBJ whole genome shotgun (WGS) entry which is preliminary data.</text>
</comment>
<feature type="region of interest" description="Disordered" evidence="2">
    <location>
        <begin position="1"/>
        <end position="38"/>
    </location>
</feature>
<feature type="compositionally biased region" description="Low complexity" evidence="2">
    <location>
        <begin position="23"/>
        <end position="38"/>
    </location>
</feature>
<name>A0ABD3GNT2_9MARC</name>
<dbReference type="AlphaFoldDB" id="A0ABD3GNT2"/>
<feature type="region of interest" description="Disordered" evidence="2">
    <location>
        <begin position="461"/>
        <end position="486"/>
    </location>
</feature>
<feature type="coiled-coil region" evidence="1">
    <location>
        <begin position="73"/>
        <end position="226"/>
    </location>
</feature>
<dbReference type="EMBL" id="JBJQOH010000007">
    <property type="protein sequence ID" value="KAL3678829.1"/>
    <property type="molecule type" value="Genomic_DNA"/>
</dbReference>
<evidence type="ECO:0000256" key="1">
    <source>
        <dbReference type="SAM" id="Coils"/>
    </source>
</evidence>
<evidence type="ECO:0000313" key="4">
    <source>
        <dbReference type="Proteomes" id="UP001633002"/>
    </source>
</evidence>
<keyword evidence="4" id="KW-1185">Reference proteome</keyword>
<keyword evidence="1" id="KW-0175">Coiled coil</keyword>
<proteinExistence type="predicted"/>
<organism evidence="3 4">
    <name type="scientific">Riccia sorocarpa</name>
    <dbReference type="NCBI Taxonomy" id="122646"/>
    <lineage>
        <taxon>Eukaryota</taxon>
        <taxon>Viridiplantae</taxon>
        <taxon>Streptophyta</taxon>
        <taxon>Embryophyta</taxon>
        <taxon>Marchantiophyta</taxon>
        <taxon>Marchantiopsida</taxon>
        <taxon>Marchantiidae</taxon>
        <taxon>Marchantiales</taxon>
        <taxon>Ricciaceae</taxon>
        <taxon>Riccia</taxon>
    </lineage>
</organism>
<sequence length="486" mass="53684">MGGGGAADDGGASGSGSHFAIVPSSEGPSSAPSPSSLTSWLPLADREALLSWIESSPFVFIDRQHHESARAWLVEAEGAESSLRRQLEEARDAEKAVGDAEKAVEDALWRANAVVGELTSQASGAEARIKAMRAELQGRDRRIHDLEAQVVGLNSYLEAERADRSELIDQLDDARLAAQGLAEKWGPGEGPPLGDGPPPLADAQKLALAEAEVAQLKTQLVVTEEAVRVERRRNFADGFDRATWEVERTTMQRAICILHRSSAIRVRVLVYEELHSGLQEELTKAFGRTRAEEDSRLQWELLRKYDTSVHSLAAFRLSTHEVVKCKYISRHYDPVLLEGIDLKMIMVRGNKAMWPSAARDVWNTANQTNDLERLMTFFPGWAPLAPVDGGTIGFNLRAKSTCRLPRPSPPLHITSIEPHTEMAGPWQGVWSSLTAGRLWQTRTSQTGCWWILHAGTANSRQAHRRHGEPAQPRLVELSDDEDAEDR</sequence>
<dbReference type="Proteomes" id="UP001633002">
    <property type="component" value="Unassembled WGS sequence"/>
</dbReference>
<accession>A0ABD3GNT2</accession>
<feature type="compositionally biased region" description="Acidic residues" evidence="2">
    <location>
        <begin position="477"/>
        <end position="486"/>
    </location>
</feature>
<evidence type="ECO:0000256" key="2">
    <source>
        <dbReference type="SAM" id="MobiDB-lite"/>
    </source>
</evidence>